<evidence type="ECO:0000313" key="2">
    <source>
        <dbReference type="Proteomes" id="UP000823399"/>
    </source>
</evidence>
<dbReference type="RefSeq" id="XP_041289658.1">
    <property type="nucleotide sequence ID" value="XM_041441913.1"/>
</dbReference>
<keyword evidence="2" id="KW-1185">Reference proteome</keyword>
<dbReference type="Proteomes" id="UP000823399">
    <property type="component" value="Unassembled WGS sequence"/>
</dbReference>
<reference evidence="1" key="1">
    <citation type="journal article" date="2020" name="New Phytol.">
        <title>Comparative genomics reveals dynamic genome evolution in host specialist ectomycorrhizal fungi.</title>
        <authorList>
            <person name="Lofgren L.A."/>
            <person name="Nguyen N.H."/>
            <person name="Vilgalys R."/>
            <person name="Ruytinx J."/>
            <person name="Liao H.L."/>
            <person name="Branco S."/>
            <person name="Kuo A."/>
            <person name="LaButti K."/>
            <person name="Lipzen A."/>
            <person name="Andreopoulos W."/>
            <person name="Pangilinan J."/>
            <person name="Riley R."/>
            <person name="Hundley H."/>
            <person name="Na H."/>
            <person name="Barry K."/>
            <person name="Grigoriev I.V."/>
            <person name="Stajich J.E."/>
            <person name="Kennedy P.G."/>
        </authorList>
    </citation>
    <scope>NUCLEOTIDE SEQUENCE</scope>
    <source>
        <strain evidence="1">FC423</strain>
    </source>
</reference>
<evidence type="ECO:0000313" key="1">
    <source>
        <dbReference type="EMBL" id="KAG2100715.1"/>
    </source>
</evidence>
<comment type="caution">
    <text evidence="1">The sequence shown here is derived from an EMBL/GenBank/DDBJ whole genome shotgun (WGS) entry which is preliminary data.</text>
</comment>
<name>A0A9P7JQP9_9AGAM</name>
<protein>
    <submittedName>
        <fullName evidence="1">Uncharacterized protein</fullName>
    </submittedName>
</protein>
<dbReference type="OrthoDB" id="2686157at2759"/>
<gene>
    <name evidence="1" type="ORF">F5147DRAFT_776919</name>
</gene>
<proteinExistence type="predicted"/>
<dbReference type="AlphaFoldDB" id="A0A9P7JQP9"/>
<accession>A0A9P7JQP9</accession>
<dbReference type="GeneID" id="64704172"/>
<organism evidence="1 2">
    <name type="scientific">Suillus discolor</name>
    <dbReference type="NCBI Taxonomy" id="1912936"/>
    <lineage>
        <taxon>Eukaryota</taxon>
        <taxon>Fungi</taxon>
        <taxon>Dikarya</taxon>
        <taxon>Basidiomycota</taxon>
        <taxon>Agaricomycotina</taxon>
        <taxon>Agaricomycetes</taxon>
        <taxon>Agaricomycetidae</taxon>
        <taxon>Boletales</taxon>
        <taxon>Suillineae</taxon>
        <taxon>Suillaceae</taxon>
        <taxon>Suillus</taxon>
    </lineage>
</organism>
<sequence>MDTTKTFTHSVLPMHVISHAKLQSLLDPVISKRKATDDFLDTSTLPFEKKQRVSAVCLKYKASEVTSHGSHFRTRALCHSYVIADITAHLTAADNQSSTDHVLLHGGSLLQHPLVDK</sequence>
<dbReference type="EMBL" id="JABBWM010000053">
    <property type="protein sequence ID" value="KAG2100715.1"/>
    <property type="molecule type" value="Genomic_DNA"/>
</dbReference>